<keyword evidence="13" id="KW-1185">Reference proteome</keyword>
<dbReference type="Proteomes" id="UP000678499">
    <property type="component" value="Unassembled WGS sequence"/>
</dbReference>
<comment type="similarity">
    <text evidence="2">Belongs to the eukaryotic ribosomal protein eL21 family.</text>
</comment>
<dbReference type="Pfam" id="PF01157">
    <property type="entry name" value="Ribosomal_L21e"/>
    <property type="match status" value="1"/>
</dbReference>
<evidence type="ECO:0000256" key="11">
    <source>
        <dbReference type="SAM" id="Phobius"/>
    </source>
</evidence>
<dbReference type="EMBL" id="OA885304">
    <property type="protein sequence ID" value="CAD7281894.1"/>
    <property type="molecule type" value="Genomic_DNA"/>
</dbReference>
<feature type="transmembrane region" description="Helical" evidence="11">
    <location>
        <begin position="590"/>
        <end position="612"/>
    </location>
</feature>
<feature type="transmembrane region" description="Helical" evidence="11">
    <location>
        <begin position="619"/>
        <end position="638"/>
    </location>
</feature>
<dbReference type="GO" id="GO:0016020">
    <property type="term" value="C:membrane"/>
    <property type="evidence" value="ECO:0007669"/>
    <property type="project" value="UniProtKB-SubCell"/>
</dbReference>
<dbReference type="InterPro" id="IPR006603">
    <property type="entry name" value="PQ-loop_rpt"/>
</dbReference>
<dbReference type="GO" id="GO:0003735">
    <property type="term" value="F:structural constituent of ribosome"/>
    <property type="evidence" value="ECO:0007669"/>
    <property type="project" value="InterPro"/>
</dbReference>
<feature type="transmembrane region" description="Helical" evidence="11">
    <location>
        <begin position="644"/>
        <end position="662"/>
    </location>
</feature>
<evidence type="ECO:0000256" key="1">
    <source>
        <dbReference type="ARBA" id="ARBA00004141"/>
    </source>
</evidence>
<dbReference type="GO" id="GO:1990904">
    <property type="term" value="C:ribonucleoprotein complex"/>
    <property type="evidence" value="ECO:0007669"/>
    <property type="project" value="UniProtKB-KW"/>
</dbReference>
<dbReference type="EMBL" id="CAJPEX010003267">
    <property type="protein sequence ID" value="CAG0922046.1"/>
    <property type="molecule type" value="Genomic_DNA"/>
</dbReference>
<accession>A0A7R9BWP6</accession>
<dbReference type="InterPro" id="IPR036948">
    <property type="entry name" value="Ribosomal_eL21_sf"/>
</dbReference>
<sequence>MKVISLVQHWTPTPRFSLVSCVPKRQFPEVIVRKPSPAVCYRKMKSSEDGNSAHLSAKGSVPLNGDAVDVDFSFSGGHQGSAFIEIRAVNAEKKVDLWTKLNEEDFSNIAGNGCSLERFSAEIFSLLNSRGSGSRRLELTTTSDPGTVGVGLALIHVNGVWEAEELVIPLADTPANVKLAHAWSLLVRKAAESDALARRIDARERELESLCPETRSLIALRESVDLLKGQVSSDRSTLAVSAVDDVEDDELAELQKAIEDCRCRREESELKIKALDNLAHSLSAACGPLVEEKKLLEAKARADDTVNRVQRREDGLKELRGKRDRARFEAARIRERVQASKRRVHHGLLPGHRAKTEALADSSRRMAVLELKIKRREQVGSRVARELMAETLEMAAWEQRRADLERLNAWLGARMQDEKARLERQVSELRLAKESIAVASEMAESLAKASEFEYQLEDSFLHWFFSPVMTEKCVRIMLVDFDVFHVDCMKTVISKVLGYGIILGSIAGESMSLGRYFDEKMLHVCVDFPSENPADRQVVQGKERSRDFRDVRVTRITGHHVQRSLQLCPKLSVQVGPLRMNDDNDDDDDFTWGEGASLALQTSIIGALVLFYEVGPKFGGLYLIVYSLLTSFLVSPVVPVDVLWFLNCLTIPFVVFGKSIQAYTNYRNGHTGQLSIITVSLLFLGAVARIFTSLHETGDLVLVSIYCTSTLMTNPKGYRRGTRYMFSRDFRKKGYIPLSTYMKVYKVGDIVDIKGCGAVTKGMPHKSYHGKTGRVFNVTQHALGVIVNKRVRGKVLPKRINVRIEHVKHSQCRKDFLERVKSNEAKKREAREKGIRVQLKRQPVGPRPGHFVSTKDNTPELVQPIPYEFIA</sequence>
<dbReference type="GO" id="GO:0005840">
    <property type="term" value="C:ribosome"/>
    <property type="evidence" value="ECO:0007669"/>
    <property type="project" value="UniProtKB-KW"/>
</dbReference>
<protein>
    <recommendedName>
        <fullName evidence="8">Large ribosomal subunit protein eL21</fullName>
    </recommendedName>
    <alternativeName>
        <fullName evidence="9">60S ribosomal protein L21</fullName>
    </alternativeName>
</protein>
<dbReference type="Gene3D" id="2.30.30.70">
    <property type="entry name" value="Ribosomal protein L21"/>
    <property type="match status" value="1"/>
</dbReference>
<dbReference type="FunFam" id="6.10.250.3260:FF:000001">
    <property type="entry name" value="60S ribosomal protein L21"/>
    <property type="match status" value="1"/>
</dbReference>
<evidence type="ECO:0000256" key="2">
    <source>
        <dbReference type="ARBA" id="ARBA00008427"/>
    </source>
</evidence>
<evidence type="ECO:0000256" key="9">
    <source>
        <dbReference type="ARBA" id="ARBA00035327"/>
    </source>
</evidence>
<reference evidence="12" key="1">
    <citation type="submission" date="2020-11" db="EMBL/GenBank/DDBJ databases">
        <authorList>
            <person name="Tran Van P."/>
        </authorList>
    </citation>
    <scope>NUCLEOTIDE SEQUENCE</scope>
</reference>
<evidence type="ECO:0000313" key="13">
    <source>
        <dbReference type="Proteomes" id="UP000678499"/>
    </source>
</evidence>
<proteinExistence type="inferred from homology"/>
<evidence type="ECO:0000256" key="10">
    <source>
        <dbReference type="SAM" id="Coils"/>
    </source>
</evidence>
<dbReference type="InterPro" id="IPR001147">
    <property type="entry name" value="Ribosomal_eL21"/>
</dbReference>
<dbReference type="FunFam" id="2.30.30.70:FF:000001">
    <property type="entry name" value="60S ribosomal protein L21"/>
    <property type="match status" value="1"/>
</dbReference>
<keyword evidence="4" id="KW-0689">Ribosomal protein</keyword>
<evidence type="ECO:0000256" key="3">
    <source>
        <dbReference type="ARBA" id="ARBA00022692"/>
    </source>
</evidence>
<evidence type="ECO:0000256" key="6">
    <source>
        <dbReference type="ARBA" id="ARBA00023136"/>
    </source>
</evidence>
<evidence type="ECO:0000256" key="5">
    <source>
        <dbReference type="ARBA" id="ARBA00022989"/>
    </source>
</evidence>
<dbReference type="InterPro" id="IPR018259">
    <property type="entry name" value="Ribosomal_eL21_CS"/>
</dbReference>
<dbReference type="InterPro" id="IPR008991">
    <property type="entry name" value="Translation_prot_SH3-like_sf"/>
</dbReference>
<feature type="transmembrane region" description="Helical" evidence="11">
    <location>
        <begin position="674"/>
        <end position="694"/>
    </location>
</feature>
<evidence type="ECO:0000313" key="12">
    <source>
        <dbReference type="EMBL" id="CAD7281894.1"/>
    </source>
</evidence>
<dbReference type="SUPFAM" id="SSF50104">
    <property type="entry name" value="Translation proteins SH3-like domain"/>
    <property type="match status" value="1"/>
</dbReference>
<dbReference type="OrthoDB" id="1539250at2759"/>
<comment type="subcellular location">
    <subcellularLocation>
        <location evidence="1">Membrane</location>
        <topology evidence="1">Multi-pass membrane protein</topology>
    </subcellularLocation>
</comment>
<evidence type="ECO:0000256" key="4">
    <source>
        <dbReference type="ARBA" id="ARBA00022980"/>
    </source>
</evidence>
<dbReference type="PANTHER" id="PTHR20981">
    <property type="entry name" value="60S RIBOSOMAL PROTEIN L21"/>
    <property type="match status" value="1"/>
</dbReference>
<feature type="coiled-coil region" evidence="10">
    <location>
        <begin position="251"/>
        <end position="278"/>
    </location>
</feature>
<keyword evidence="7" id="KW-0687">Ribonucleoprotein</keyword>
<evidence type="ECO:0000256" key="7">
    <source>
        <dbReference type="ARBA" id="ARBA00023274"/>
    </source>
</evidence>
<name>A0A7R9BWP6_9CRUS</name>
<evidence type="ECO:0000256" key="8">
    <source>
        <dbReference type="ARBA" id="ARBA00035219"/>
    </source>
</evidence>
<dbReference type="PROSITE" id="PS01171">
    <property type="entry name" value="RIBOSOMAL_L21E"/>
    <property type="match status" value="1"/>
</dbReference>
<feature type="coiled-coil region" evidence="10">
    <location>
        <begin position="387"/>
        <end position="435"/>
    </location>
</feature>
<keyword evidence="3 11" id="KW-0812">Transmembrane</keyword>
<organism evidence="12">
    <name type="scientific">Notodromas monacha</name>
    <dbReference type="NCBI Taxonomy" id="399045"/>
    <lineage>
        <taxon>Eukaryota</taxon>
        <taxon>Metazoa</taxon>
        <taxon>Ecdysozoa</taxon>
        <taxon>Arthropoda</taxon>
        <taxon>Crustacea</taxon>
        <taxon>Oligostraca</taxon>
        <taxon>Ostracoda</taxon>
        <taxon>Podocopa</taxon>
        <taxon>Podocopida</taxon>
        <taxon>Cypridocopina</taxon>
        <taxon>Cypridoidea</taxon>
        <taxon>Cyprididae</taxon>
        <taxon>Notodromas</taxon>
    </lineage>
</organism>
<keyword evidence="10" id="KW-0175">Coiled coil</keyword>
<keyword evidence="5 11" id="KW-1133">Transmembrane helix</keyword>
<dbReference type="GO" id="GO:0006412">
    <property type="term" value="P:translation"/>
    <property type="evidence" value="ECO:0007669"/>
    <property type="project" value="InterPro"/>
</dbReference>
<dbReference type="AlphaFoldDB" id="A0A7R9BWP6"/>
<keyword evidence="6 11" id="KW-0472">Membrane</keyword>
<dbReference type="Gene3D" id="6.10.250.3260">
    <property type="match status" value="1"/>
</dbReference>
<dbReference type="Pfam" id="PF04193">
    <property type="entry name" value="PQ-loop"/>
    <property type="match status" value="1"/>
</dbReference>
<gene>
    <name evidence="12" type="ORF">NMOB1V02_LOCUS9529</name>
</gene>